<evidence type="ECO:0000256" key="3">
    <source>
        <dbReference type="ARBA" id="ARBA00022670"/>
    </source>
</evidence>
<protein>
    <recommendedName>
        <fullName evidence="9">Peptidase M14 domain-containing protein</fullName>
    </recommendedName>
</protein>
<dbReference type="KEGG" id="lpav:PLANPX_4149"/>
<proteinExistence type="inferred from homology"/>
<evidence type="ECO:0000313" key="10">
    <source>
        <dbReference type="EMBL" id="BBO34537.1"/>
    </source>
</evidence>
<dbReference type="PANTHER" id="PTHR11705">
    <property type="entry name" value="PROTEASE FAMILY M14 CARBOXYPEPTIDASE A,B"/>
    <property type="match status" value="1"/>
</dbReference>
<dbReference type="PROSITE" id="PS52035">
    <property type="entry name" value="PEPTIDASE_M14"/>
    <property type="match status" value="1"/>
</dbReference>
<feature type="active site" description="Proton donor/acceptor" evidence="7">
    <location>
        <position position="216"/>
    </location>
</feature>
<evidence type="ECO:0000259" key="9">
    <source>
        <dbReference type="PROSITE" id="PS52035"/>
    </source>
</evidence>
<dbReference type="RefSeq" id="WP_152100095.1">
    <property type="nucleotide sequence ID" value="NZ_AP021861.1"/>
</dbReference>
<dbReference type="InterPro" id="IPR000834">
    <property type="entry name" value="Peptidase_M14"/>
</dbReference>
<keyword evidence="3" id="KW-0645">Protease</keyword>
<comment type="cofactor">
    <cofactor evidence="1">
        <name>Zn(2+)</name>
        <dbReference type="ChEBI" id="CHEBI:29105"/>
    </cofactor>
</comment>
<dbReference type="GO" id="GO:0006508">
    <property type="term" value="P:proteolysis"/>
    <property type="evidence" value="ECO:0007669"/>
    <property type="project" value="UniProtKB-KW"/>
</dbReference>
<keyword evidence="6" id="KW-0482">Metalloprotease</keyword>
<dbReference type="AlphaFoldDB" id="A0A5K7XEQ1"/>
<dbReference type="GO" id="GO:0004181">
    <property type="term" value="F:metallocarboxypeptidase activity"/>
    <property type="evidence" value="ECO:0007669"/>
    <property type="project" value="InterPro"/>
</dbReference>
<dbReference type="GO" id="GO:0005615">
    <property type="term" value="C:extracellular space"/>
    <property type="evidence" value="ECO:0007669"/>
    <property type="project" value="TreeGrafter"/>
</dbReference>
<dbReference type="GO" id="GO:0008270">
    <property type="term" value="F:zinc ion binding"/>
    <property type="evidence" value="ECO:0007669"/>
    <property type="project" value="InterPro"/>
</dbReference>
<feature type="signal peptide" evidence="8">
    <location>
        <begin position="1"/>
        <end position="26"/>
    </location>
</feature>
<feature type="chain" id="PRO_5024928595" description="Peptidase M14 domain-containing protein" evidence="8">
    <location>
        <begin position="27"/>
        <end position="251"/>
    </location>
</feature>
<organism evidence="10 11">
    <name type="scientific">Lacipirellula parvula</name>
    <dbReference type="NCBI Taxonomy" id="2650471"/>
    <lineage>
        <taxon>Bacteria</taxon>
        <taxon>Pseudomonadati</taxon>
        <taxon>Planctomycetota</taxon>
        <taxon>Planctomycetia</taxon>
        <taxon>Pirellulales</taxon>
        <taxon>Lacipirellulaceae</taxon>
        <taxon>Lacipirellula</taxon>
    </lineage>
</organism>
<dbReference type="Pfam" id="PF00246">
    <property type="entry name" value="Peptidase_M14"/>
    <property type="match status" value="1"/>
</dbReference>
<dbReference type="Proteomes" id="UP000326837">
    <property type="component" value="Chromosome"/>
</dbReference>
<keyword evidence="5" id="KW-0862">Zinc</keyword>
<reference evidence="11" key="1">
    <citation type="submission" date="2019-10" db="EMBL/GenBank/DDBJ databases">
        <title>Lacipirellula parvula gen. nov., sp. nov., representing a lineage of planctomycetes widespread in freshwater anoxic habitats, and description of the family Lacipirellulaceae.</title>
        <authorList>
            <person name="Dedysh S.N."/>
            <person name="Kulichevskaya I.S."/>
            <person name="Beletsky A.V."/>
            <person name="Rakitin A.L."/>
            <person name="Mardanov A.V."/>
            <person name="Ivanova A.A."/>
            <person name="Saltykova V.X."/>
            <person name="Rijpstra W.I.C."/>
            <person name="Sinninghe Damste J.S."/>
            <person name="Ravin N.V."/>
        </authorList>
    </citation>
    <scope>NUCLEOTIDE SEQUENCE [LARGE SCALE GENOMIC DNA]</scope>
    <source>
        <strain evidence="11">PX69</strain>
    </source>
</reference>
<feature type="domain" description="Peptidase M14" evidence="9">
    <location>
        <begin position="2"/>
        <end position="243"/>
    </location>
</feature>
<comment type="similarity">
    <text evidence="2 7">Belongs to the peptidase M14 family.</text>
</comment>
<dbReference type="Gene3D" id="3.40.630.10">
    <property type="entry name" value="Zn peptidases"/>
    <property type="match status" value="1"/>
</dbReference>
<evidence type="ECO:0000313" key="11">
    <source>
        <dbReference type="Proteomes" id="UP000326837"/>
    </source>
</evidence>
<evidence type="ECO:0000256" key="7">
    <source>
        <dbReference type="PROSITE-ProRule" id="PRU01379"/>
    </source>
</evidence>
<name>A0A5K7XEQ1_9BACT</name>
<gene>
    <name evidence="10" type="ORF">PLANPX_4149</name>
</gene>
<keyword evidence="8" id="KW-0732">Signal</keyword>
<accession>A0A5K7XEQ1</accession>
<sequence>MIRRSFLACCSLSLLALGAAVSPAIADDVKFEKIVVGQTLGGLPIECNVYGDGKDVFWLIATIHGNEAAGTPLVAKFEEWLKANPKEIEGRKIVIMPVANPDGFADNVRFNRNGVDLNRNFPAGNWGEADVKPHGDTPLSEPESRVLMRVLCQYFPNRVVSIHQPLNCVDWDGPADKMAEAMAAKCKLPLNKLGSRPGSLGSFVGTTLGRPIITLELPVDAGMDEEVLWKEYGDALIAALQYKHEEPAKKK</sequence>
<dbReference type="SMART" id="SM00631">
    <property type="entry name" value="Zn_pept"/>
    <property type="match status" value="1"/>
</dbReference>
<keyword evidence="11" id="KW-1185">Reference proteome</keyword>
<dbReference type="SUPFAM" id="SSF53187">
    <property type="entry name" value="Zn-dependent exopeptidases"/>
    <property type="match status" value="1"/>
</dbReference>
<evidence type="ECO:0000256" key="2">
    <source>
        <dbReference type="ARBA" id="ARBA00005988"/>
    </source>
</evidence>
<evidence type="ECO:0000256" key="8">
    <source>
        <dbReference type="SAM" id="SignalP"/>
    </source>
</evidence>
<evidence type="ECO:0000256" key="1">
    <source>
        <dbReference type="ARBA" id="ARBA00001947"/>
    </source>
</evidence>
<evidence type="ECO:0000256" key="4">
    <source>
        <dbReference type="ARBA" id="ARBA00022801"/>
    </source>
</evidence>
<dbReference type="PANTHER" id="PTHR11705:SF143">
    <property type="entry name" value="SLL0236 PROTEIN"/>
    <property type="match status" value="1"/>
</dbReference>
<dbReference type="EMBL" id="AP021861">
    <property type="protein sequence ID" value="BBO34537.1"/>
    <property type="molecule type" value="Genomic_DNA"/>
</dbReference>
<keyword evidence="4" id="KW-0378">Hydrolase</keyword>
<evidence type="ECO:0000256" key="6">
    <source>
        <dbReference type="ARBA" id="ARBA00023049"/>
    </source>
</evidence>
<evidence type="ECO:0000256" key="5">
    <source>
        <dbReference type="ARBA" id="ARBA00022833"/>
    </source>
</evidence>